<keyword evidence="2" id="KW-1185">Reference proteome</keyword>
<evidence type="ECO:0000313" key="1">
    <source>
        <dbReference type="EMBL" id="KAK9693556.1"/>
    </source>
</evidence>
<gene>
    <name evidence="1" type="ORF">QE152_g34116</name>
</gene>
<proteinExistence type="predicted"/>
<name>A0AAW1IU17_POPJA</name>
<organism evidence="1 2">
    <name type="scientific">Popillia japonica</name>
    <name type="common">Japanese beetle</name>
    <dbReference type="NCBI Taxonomy" id="7064"/>
    <lineage>
        <taxon>Eukaryota</taxon>
        <taxon>Metazoa</taxon>
        <taxon>Ecdysozoa</taxon>
        <taxon>Arthropoda</taxon>
        <taxon>Hexapoda</taxon>
        <taxon>Insecta</taxon>
        <taxon>Pterygota</taxon>
        <taxon>Neoptera</taxon>
        <taxon>Endopterygota</taxon>
        <taxon>Coleoptera</taxon>
        <taxon>Polyphaga</taxon>
        <taxon>Scarabaeiformia</taxon>
        <taxon>Scarabaeidae</taxon>
        <taxon>Rutelinae</taxon>
        <taxon>Popillia</taxon>
    </lineage>
</organism>
<evidence type="ECO:0000313" key="2">
    <source>
        <dbReference type="Proteomes" id="UP001458880"/>
    </source>
</evidence>
<dbReference type="PANTHER" id="PTHR33198">
    <property type="entry name" value="ANK_REP_REGION DOMAIN-CONTAINING PROTEIN-RELATED"/>
    <property type="match status" value="1"/>
</dbReference>
<dbReference type="AlphaFoldDB" id="A0AAW1IU17"/>
<reference evidence="1 2" key="1">
    <citation type="journal article" date="2024" name="BMC Genomics">
        <title>De novo assembly and annotation of Popillia japonica's genome with initial clues to its potential as an invasive pest.</title>
        <authorList>
            <person name="Cucini C."/>
            <person name="Boschi S."/>
            <person name="Funari R."/>
            <person name="Cardaioli E."/>
            <person name="Iannotti N."/>
            <person name="Marturano G."/>
            <person name="Paoli F."/>
            <person name="Bruttini M."/>
            <person name="Carapelli A."/>
            <person name="Frati F."/>
            <person name="Nardi F."/>
        </authorList>
    </citation>
    <scope>NUCLEOTIDE SEQUENCE [LARGE SCALE GENOMIC DNA]</scope>
    <source>
        <strain evidence="1">DMR45628</strain>
    </source>
</reference>
<comment type="caution">
    <text evidence="1">The sequence shown here is derived from an EMBL/GenBank/DDBJ whole genome shotgun (WGS) entry which is preliminary data.</text>
</comment>
<evidence type="ECO:0008006" key="3">
    <source>
        <dbReference type="Google" id="ProtNLM"/>
    </source>
</evidence>
<sequence length="171" mass="19721">MANQAVINIPLPAPIDVKNGDIIGFNLRLFKESWKVYVVASTLEKEEEKRKVAVLLSAISSECFKLFQNWPVGVEEKRTVQGIFDALGRFLAPQTNKRYERAIFNLAKQESDEDIDKYINRLRKLIKNCEYGTMQDELRLDKIIVSINDLNISQKLWSDKKITLAKSKVME</sequence>
<dbReference type="Proteomes" id="UP001458880">
    <property type="component" value="Unassembled WGS sequence"/>
</dbReference>
<accession>A0AAW1IU17</accession>
<protein>
    <recommendedName>
        <fullName evidence="3">Retrotransposon gag domain-containing protein</fullName>
    </recommendedName>
</protein>
<dbReference type="EMBL" id="JASPKY010000539">
    <property type="protein sequence ID" value="KAK9693556.1"/>
    <property type="molecule type" value="Genomic_DNA"/>
</dbReference>
<dbReference type="PANTHER" id="PTHR33198:SF20">
    <property type="entry name" value="RETROTRANSPOSON GAG DOMAIN-CONTAINING PROTEIN"/>
    <property type="match status" value="1"/>
</dbReference>